<dbReference type="AlphaFoldDB" id="C7Q6L7"/>
<dbReference type="Pfam" id="PF00912">
    <property type="entry name" value="Transgly"/>
    <property type="match status" value="1"/>
</dbReference>
<sequence length="752" mass="78131" precursor="true">MALRVIDYPRRGKAGLRHWLPSWRLVASTLIAFVLLVTGGAWAVYASISIPPINETVTQQHLTVVDDKGVVLGRRGPEIRQDVPLAQVPVPVQNAFLSAEDRNFWSDGAISLTGTARALLNDLGGGSTQGGSTITQQYVKNAYLTDERTLSRKVKEAVIALKISEKQPKSEILQGYLNTVYFGRGASGVQMGARAWFSKDINQLSVAEGAVMAALVNAPSYYELAPKDPSIMAKLQARWNYVLDGLVTMGKLTPADRAAQQFPALAPWPRPSSETDNQDEYLIEEAIGEAEQKTGLSREQLETGGYTIYTTFDAKMQDAAAAAVKAQITSQLNASKRPVDADVHTAISTVVPGDGAVRVLYGGDDYSKEAFNASWQGTLSPGSSFKTFALAAYLQNGGTVSDTFDGTSPFHLPNSNTVIPNEGGTSYGDVSVQYALNQSINTVFVEMGQKIGMTKVADAARAAGIPVTAQQQSLPALPLGVVSTNPEQMAAAYGTFAAHGSQVDPYTVASVQQGGKTIYAHQSLAKQAFTPQVADQVTQALQNVVTNGSGGGAQLADGRDVAGKTGTTDLPGDGSKLGSVWFVGYTPTLSTAVAVWGQTDGGALTPINGMAGKDTVGGGAVAAPLWAAYMDKAVEGTTAQKFTFTAQNNQAAPMNPLSPSGSTTGTTGATPGKSSTGLPSPPSPTGTYQPPSPTTTTSSSGGKSTTTTSGGGSTSSKSQPPSSTRSRPTKPKPSSTSSTGQTGGPLPQSSGG</sequence>
<feature type="region of interest" description="Disordered" evidence="14">
    <location>
        <begin position="648"/>
        <end position="752"/>
    </location>
</feature>
<reference evidence="17 18" key="1">
    <citation type="journal article" date="2009" name="Stand. Genomic Sci.">
        <title>Complete genome sequence of Catenulispora acidiphila type strain (ID 139908).</title>
        <authorList>
            <person name="Copeland A."/>
            <person name="Lapidus A."/>
            <person name="Glavina Del Rio T."/>
            <person name="Nolan M."/>
            <person name="Lucas S."/>
            <person name="Chen F."/>
            <person name="Tice H."/>
            <person name="Cheng J.F."/>
            <person name="Bruce D."/>
            <person name="Goodwin L."/>
            <person name="Pitluck S."/>
            <person name="Mikhailova N."/>
            <person name="Pati A."/>
            <person name="Ivanova N."/>
            <person name="Mavromatis K."/>
            <person name="Chen A."/>
            <person name="Palaniappan K."/>
            <person name="Chain P."/>
            <person name="Land M."/>
            <person name="Hauser L."/>
            <person name="Chang Y.J."/>
            <person name="Jeffries C.D."/>
            <person name="Chertkov O."/>
            <person name="Brettin T."/>
            <person name="Detter J.C."/>
            <person name="Han C."/>
            <person name="Ali Z."/>
            <person name="Tindall B.J."/>
            <person name="Goker M."/>
            <person name="Bristow J."/>
            <person name="Eisen J.A."/>
            <person name="Markowitz V."/>
            <person name="Hugenholtz P."/>
            <person name="Kyrpides N.C."/>
            <person name="Klenk H.P."/>
        </authorList>
    </citation>
    <scope>NUCLEOTIDE SEQUENCE [LARGE SCALE GENOMIC DNA]</scope>
    <source>
        <strain evidence="18">DSM 44928 / JCM 14897 / NBRC 102108 / NRRL B-24433 / ID139908</strain>
    </source>
</reference>
<evidence type="ECO:0000256" key="3">
    <source>
        <dbReference type="ARBA" id="ARBA00022645"/>
    </source>
</evidence>
<evidence type="ECO:0000256" key="6">
    <source>
        <dbReference type="ARBA" id="ARBA00022679"/>
    </source>
</evidence>
<comment type="similarity">
    <text evidence="1">In the C-terminal section; belongs to the transpeptidase family.</text>
</comment>
<dbReference type="GO" id="GO:0030288">
    <property type="term" value="C:outer membrane-bounded periplasmic space"/>
    <property type="evidence" value="ECO:0007669"/>
    <property type="project" value="TreeGrafter"/>
</dbReference>
<evidence type="ECO:0000313" key="17">
    <source>
        <dbReference type="EMBL" id="ACU74052.1"/>
    </source>
</evidence>
<dbReference type="InterPro" id="IPR023346">
    <property type="entry name" value="Lysozyme-like_dom_sf"/>
</dbReference>
<accession>C7Q6L7</accession>
<dbReference type="EMBL" id="CP001700">
    <property type="protein sequence ID" value="ACU74052.1"/>
    <property type="molecule type" value="Genomic_DNA"/>
</dbReference>
<evidence type="ECO:0000259" key="16">
    <source>
        <dbReference type="Pfam" id="PF00912"/>
    </source>
</evidence>
<evidence type="ECO:0000256" key="5">
    <source>
        <dbReference type="ARBA" id="ARBA00022676"/>
    </source>
</evidence>
<keyword evidence="6 17" id="KW-0808">Transferase</keyword>
<evidence type="ECO:0000256" key="12">
    <source>
        <dbReference type="ARBA" id="ARBA00034000"/>
    </source>
</evidence>
<dbReference type="GO" id="GO:0006508">
    <property type="term" value="P:proteolysis"/>
    <property type="evidence" value="ECO:0007669"/>
    <property type="project" value="UniProtKB-KW"/>
</dbReference>
<evidence type="ECO:0000259" key="15">
    <source>
        <dbReference type="Pfam" id="PF00905"/>
    </source>
</evidence>
<dbReference type="InterPro" id="IPR050396">
    <property type="entry name" value="Glycosyltr_51/Transpeptidase"/>
</dbReference>
<dbReference type="InterPro" id="IPR036950">
    <property type="entry name" value="PBP_transglycosylase"/>
</dbReference>
<comment type="catalytic activity">
    <reaction evidence="12">
        <text>Preferential cleavage: (Ac)2-L-Lys-D-Ala-|-D-Ala. Also transpeptidation of peptidyl-alanyl moieties that are N-acyl substituents of D-alanine.</text>
        <dbReference type="EC" id="3.4.16.4"/>
    </reaction>
</comment>
<comment type="similarity">
    <text evidence="2">In the N-terminal section; belongs to the glycosyltransferase 51 family.</text>
</comment>
<keyword evidence="8" id="KW-0133">Cell shape</keyword>
<dbReference type="InterPro" id="IPR001460">
    <property type="entry name" value="PCN-bd_Tpept"/>
</dbReference>
<dbReference type="eggNOG" id="COG0744">
    <property type="taxonomic scope" value="Bacteria"/>
</dbReference>
<comment type="catalytic activity">
    <reaction evidence="13">
        <text>[GlcNAc-(1-&gt;4)-Mur2Ac(oyl-L-Ala-gamma-D-Glu-L-Lys-D-Ala-D-Ala)](n)-di-trans,octa-cis-undecaprenyl diphosphate + beta-D-GlcNAc-(1-&gt;4)-Mur2Ac(oyl-L-Ala-gamma-D-Glu-L-Lys-D-Ala-D-Ala)-di-trans,octa-cis-undecaprenyl diphosphate = [GlcNAc-(1-&gt;4)-Mur2Ac(oyl-L-Ala-gamma-D-Glu-L-Lys-D-Ala-D-Ala)](n+1)-di-trans,octa-cis-undecaprenyl diphosphate + di-trans,octa-cis-undecaprenyl diphosphate + H(+)</text>
        <dbReference type="Rhea" id="RHEA:23708"/>
        <dbReference type="Rhea" id="RHEA-COMP:9602"/>
        <dbReference type="Rhea" id="RHEA-COMP:9603"/>
        <dbReference type="ChEBI" id="CHEBI:15378"/>
        <dbReference type="ChEBI" id="CHEBI:58405"/>
        <dbReference type="ChEBI" id="CHEBI:60033"/>
        <dbReference type="ChEBI" id="CHEBI:78435"/>
        <dbReference type="EC" id="2.4.99.28"/>
    </reaction>
</comment>
<organism evidence="17 18">
    <name type="scientific">Catenulispora acidiphila (strain DSM 44928 / JCM 14897 / NBRC 102108 / NRRL B-24433 / ID139908)</name>
    <dbReference type="NCBI Taxonomy" id="479433"/>
    <lineage>
        <taxon>Bacteria</taxon>
        <taxon>Bacillati</taxon>
        <taxon>Actinomycetota</taxon>
        <taxon>Actinomycetes</taxon>
        <taxon>Catenulisporales</taxon>
        <taxon>Catenulisporaceae</taxon>
        <taxon>Catenulispora</taxon>
    </lineage>
</organism>
<name>C7Q6L7_CATAD</name>
<keyword evidence="11" id="KW-0961">Cell wall biogenesis/degradation</keyword>
<evidence type="ECO:0000256" key="7">
    <source>
        <dbReference type="ARBA" id="ARBA00022801"/>
    </source>
</evidence>
<dbReference type="GO" id="GO:0071555">
    <property type="term" value="P:cell wall organization"/>
    <property type="evidence" value="ECO:0007669"/>
    <property type="project" value="UniProtKB-KW"/>
</dbReference>
<dbReference type="InterPro" id="IPR001264">
    <property type="entry name" value="Glyco_trans_51"/>
</dbReference>
<dbReference type="OrthoDB" id="8865355at2"/>
<evidence type="ECO:0000256" key="2">
    <source>
        <dbReference type="ARBA" id="ARBA00007739"/>
    </source>
</evidence>
<keyword evidence="18" id="KW-1185">Reference proteome</keyword>
<dbReference type="PANTHER" id="PTHR32282">
    <property type="entry name" value="BINDING PROTEIN TRANSPEPTIDASE, PUTATIVE-RELATED"/>
    <property type="match status" value="1"/>
</dbReference>
<evidence type="ECO:0000256" key="8">
    <source>
        <dbReference type="ARBA" id="ARBA00022960"/>
    </source>
</evidence>
<dbReference type="Proteomes" id="UP000000851">
    <property type="component" value="Chromosome"/>
</dbReference>
<feature type="domain" description="Glycosyl transferase family 51" evidence="16">
    <location>
        <begin position="77"/>
        <end position="245"/>
    </location>
</feature>
<dbReference type="FunCoup" id="C7Q6L7">
    <property type="interactions" value="21"/>
</dbReference>
<evidence type="ECO:0000256" key="14">
    <source>
        <dbReference type="SAM" id="MobiDB-lite"/>
    </source>
</evidence>
<keyword evidence="7" id="KW-0378">Hydrolase</keyword>
<feature type="domain" description="Penicillin-binding protein transpeptidase" evidence="15">
    <location>
        <begin position="352"/>
        <end position="593"/>
    </location>
</feature>
<evidence type="ECO:0000256" key="4">
    <source>
        <dbReference type="ARBA" id="ARBA00022670"/>
    </source>
</evidence>
<evidence type="ECO:0000256" key="9">
    <source>
        <dbReference type="ARBA" id="ARBA00022984"/>
    </source>
</evidence>
<protein>
    <submittedName>
        <fullName evidence="17">Glycosyl transferase family 51</fullName>
    </submittedName>
</protein>
<keyword evidence="4" id="KW-0645">Protease</keyword>
<dbReference type="FunFam" id="1.10.3810.10:FF:000001">
    <property type="entry name" value="Penicillin-binding protein 1A"/>
    <property type="match status" value="1"/>
</dbReference>
<dbReference type="STRING" id="479433.Caci_5193"/>
<dbReference type="Pfam" id="PF00905">
    <property type="entry name" value="Transpeptidase"/>
    <property type="match status" value="1"/>
</dbReference>
<dbReference type="KEGG" id="cai:Caci_5193"/>
<dbReference type="HOGENOM" id="CLU_006354_6_0_11"/>
<dbReference type="GO" id="GO:0009252">
    <property type="term" value="P:peptidoglycan biosynthetic process"/>
    <property type="evidence" value="ECO:0007669"/>
    <property type="project" value="UniProtKB-KW"/>
</dbReference>
<dbReference type="RefSeq" id="WP_015793781.1">
    <property type="nucleotide sequence ID" value="NC_013131.1"/>
</dbReference>
<gene>
    <name evidence="17" type="ordered locus">Caci_5193</name>
</gene>
<dbReference type="CAZy" id="GT51">
    <property type="family name" value="Glycosyltransferase Family 51"/>
</dbReference>
<dbReference type="GO" id="GO:0008658">
    <property type="term" value="F:penicillin binding"/>
    <property type="evidence" value="ECO:0007669"/>
    <property type="project" value="InterPro"/>
</dbReference>
<feature type="compositionally biased region" description="Low complexity" evidence="14">
    <location>
        <begin position="685"/>
        <end position="740"/>
    </location>
</feature>
<evidence type="ECO:0000256" key="10">
    <source>
        <dbReference type="ARBA" id="ARBA00023268"/>
    </source>
</evidence>
<keyword evidence="3" id="KW-0121">Carboxypeptidase</keyword>
<dbReference type="Gene3D" id="1.10.3810.10">
    <property type="entry name" value="Biosynthetic peptidoglycan transglycosylase-like"/>
    <property type="match status" value="1"/>
</dbReference>
<dbReference type="PANTHER" id="PTHR32282:SF34">
    <property type="entry name" value="PENICILLIN-BINDING PROTEIN 1A"/>
    <property type="match status" value="1"/>
</dbReference>
<evidence type="ECO:0000256" key="11">
    <source>
        <dbReference type="ARBA" id="ARBA00023316"/>
    </source>
</evidence>
<feature type="compositionally biased region" description="Low complexity" evidence="14">
    <location>
        <begin position="658"/>
        <end position="678"/>
    </location>
</feature>
<keyword evidence="5" id="KW-0328">Glycosyltransferase</keyword>
<dbReference type="SUPFAM" id="SSF56601">
    <property type="entry name" value="beta-lactamase/transpeptidase-like"/>
    <property type="match status" value="1"/>
</dbReference>
<dbReference type="Gene3D" id="3.40.710.10">
    <property type="entry name" value="DD-peptidase/beta-lactamase superfamily"/>
    <property type="match status" value="1"/>
</dbReference>
<dbReference type="GO" id="GO:0008955">
    <property type="term" value="F:peptidoglycan glycosyltransferase activity"/>
    <property type="evidence" value="ECO:0007669"/>
    <property type="project" value="UniProtKB-EC"/>
</dbReference>
<dbReference type="InterPro" id="IPR012338">
    <property type="entry name" value="Beta-lactam/transpept-like"/>
</dbReference>
<evidence type="ECO:0000313" key="18">
    <source>
        <dbReference type="Proteomes" id="UP000000851"/>
    </source>
</evidence>
<evidence type="ECO:0000256" key="13">
    <source>
        <dbReference type="ARBA" id="ARBA00049902"/>
    </source>
</evidence>
<keyword evidence="9" id="KW-0573">Peptidoglycan synthesis</keyword>
<dbReference type="InParanoid" id="C7Q6L7"/>
<dbReference type="SUPFAM" id="SSF53955">
    <property type="entry name" value="Lysozyme-like"/>
    <property type="match status" value="1"/>
</dbReference>
<dbReference type="GO" id="GO:0008360">
    <property type="term" value="P:regulation of cell shape"/>
    <property type="evidence" value="ECO:0007669"/>
    <property type="project" value="UniProtKB-KW"/>
</dbReference>
<dbReference type="GO" id="GO:0009002">
    <property type="term" value="F:serine-type D-Ala-D-Ala carboxypeptidase activity"/>
    <property type="evidence" value="ECO:0007669"/>
    <property type="project" value="UniProtKB-EC"/>
</dbReference>
<keyword evidence="10" id="KW-0511">Multifunctional enzyme</keyword>
<evidence type="ECO:0000256" key="1">
    <source>
        <dbReference type="ARBA" id="ARBA00007090"/>
    </source>
</evidence>
<proteinExistence type="inferred from homology"/>